<sequence>MKTVLILVFFWASAMLGYGQEQVFDMDTDGNITIKRKSVETYPVKKYKNTSPYIQMLNESECTPNGDKYDIECLKYRNWENDPGDIHIIRISCQGKEIFSLENNEGWGYLTNEPDGDVRKTSFYYKIDQGEDSMALLLIGTYIMSQPPRLTILVLKNGNASLVFDRPSYVNNVDKKGNETIFTLQTNTVEYRDVGVPCNSPELHTLVFKEGMIYYE</sequence>
<evidence type="ECO:0000313" key="2">
    <source>
        <dbReference type="EMBL" id="MBD8041386.1"/>
    </source>
</evidence>
<dbReference type="EMBL" id="JACSPP010000049">
    <property type="protein sequence ID" value="MBD8041386.1"/>
    <property type="molecule type" value="Genomic_DNA"/>
</dbReference>
<organism evidence="2 3">
    <name type="scientific">Phocaeicola intestinalis</name>
    <dbReference type="NCBI Taxonomy" id="2762212"/>
    <lineage>
        <taxon>Bacteria</taxon>
        <taxon>Pseudomonadati</taxon>
        <taxon>Bacteroidota</taxon>
        <taxon>Bacteroidia</taxon>
        <taxon>Bacteroidales</taxon>
        <taxon>Bacteroidaceae</taxon>
        <taxon>Phocaeicola</taxon>
    </lineage>
</organism>
<name>A0ABR8YAZ3_9BACT</name>
<keyword evidence="1" id="KW-0732">Signal</keyword>
<accession>A0ABR8YAZ3</accession>
<feature type="chain" id="PRO_5046541756" evidence="1">
    <location>
        <begin position="18"/>
        <end position="216"/>
    </location>
</feature>
<dbReference type="RefSeq" id="WP_191764784.1">
    <property type="nucleotide sequence ID" value="NZ_JACSPP010000049.1"/>
</dbReference>
<keyword evidence="3" id="KW-1185">Reference proteome</keyword>
<evidence type="ECO:0000256" key="1">
    <source>
        <dbReference type="SAM" id="SignalP"/>
    </source>
</evidence>
<reference evidence="2 3" key="1">
    <citation type="submission" date="2020-08" db="EMBL/GenBank/DDBJ databases">
        <title>A Genomic Blueprint of the Chicken Gut Microbiome.</title>
        <authorList>
            <person name="Gilroy R."/>
            <person name="Ravi A."/>
            <person name="Getino M."/>
            <person name="Pursley I."/>
            <person name="Horton D.L."/>
            <person name="Alikhan N.-F."/>
            <person name="Baker D."/>
            <person name="Gharbi K."/>
            <person name="Hall N."/>
            <person name="Watson M."/>
            <person name="Adriaenssens E.M."/>
            <person name="Foster-Nyarko E."/>
            <person name="Jarju S."/>
            <person name="Secka A."/>
            <person name="Antonio M."/>
            <person name="Oren A."/>
            <person name="Chaudhuri R."/>
            <person name="La Ragione R.M."/>
            <person name="Hildebrand F."/>
            <person name="Pallen M.J."/>
        </authorList>
    </citation>
    <scope>NUCLEOTIDE SEQUENCE [LARGE SCALE GENOMIC DNA]</scope>
    <source>
        <strain evidence="2 3">Sa1CVN1</strain>
    </source>
</reference>
<gene>
    <name evidence="2" type="ORF">H9625_13250</name>
</gene>
<evidence type="ECO:0000313" key="3">
    <source>
        <dbReference type="Proteomes" id="UP000620874"/>
    </source>
</evidence>
<proteinExistence type="predicted"/>
<dbReference type="Proteomes" id="UP000620874">
    <property type="component" value="Unassembled WGS sequence"/>
</dbReference>
<protein>
    <submittedName>
        <fullName evidence="2">Uncharacterized protein</fullName>
    </submittedName>
</protein>
<comment type="caution">
    <text evidence="2">The sequence shown here is derived from an EMBL/GenBank/DDBJ whole genome shotgun (WGS) entry which is preliminary data.</text>
</comment>
<feature type="signal peptide" evidence="1">
    <location>
        <begin position="1"/>
        <end position="17"/>
    </location>
</feature>